<name>A0A410MJA8_9BACI</name>
<dbReference type="AlphaFoldDB" id="A0A410MJA8"/>
<dbReference type="Gene3D" id="3.90.1720.10">
    <property type="entry name" value="endopeptidase domain like (from Nostoc punctiforme)"/>
    <property type="match status" value="1"/>
</dbReference>
<geneLocation type="plasmid" evidence="3">
    <name>pldw-31</name>
</geneLocation>
<dbReference type="Pfam" id="PF04970">
    <property type="entry name" value="LRAT"/>
    <property type="match status" value="1"/>
</dbReference>
<dbReference type="EMBL" id="CP026119">
    <property type="protein sequence ID" value="QAS54745.1"/>
    <property type="molecule type" value="Genomic_DNA"/>
</dbReference>
<reference evidence="2 3" key="1">
    <citation type="submission" date="2018-01" db="EMBL/GenBank/DDBJ databases">
        <title>The whole genome sequencing and assembly of Halobacillus litoralis ERB031 strain.</title>
        <authorList>
            <person name="Lee S.-J."/>
            <person name="Park M.-K."/>
            <person name="Kim J.-Y."/>
            <person name="Lee Y.-J."/>
            <person name="Yi H."/>
            <person name="Bahn Y.-S."/>
            <person name="Kim J.F."/>
            <person name="Lee D.-W."/>
        </authorList>
    </citation>
    <scope>NUCLEOTIDE SEQUENCE [LARGE SCALE GENOMIC DNA]</scope>
    <source>
        <strain evidence="2 3">ERB 031</strain>
        <plasmid evidence="3">pldw-31</plasmid>
    </source>
</reference>
<protein>
    <recommendedName>
        <fullName evidence="1">LRAT domain-containing protein</fullName>
    </recommendedName>
</protein>
<evidence type="ECO:0000313" key="3">
    <source>
        <dbReference type="Proteomes" id="UP000287756"/>
    </source>
</evidence>
<dbReference type="KEGG" id="hli:HLI_21040"/>
<sequence>MNERGITLILLAEFTSTDKLFIRKSIKLFDDDTIVDRAWDRLEEGEYSVLNNNCEHFCNWCRSGLTGLNNDFQSTITDIYFNRIFSYKNIIENVVENE</sequence>
<feature type="domain" description="LRAT" evidence="1">
    <location>
        <begin position="1"/>
        <end position="73"/>
    </location>
</feature>
<accession>A0A410MJA8</accession>
<dbReference type="PROSITE" id="PS51934">
    <property type="entry name" value="LRAT"/>
    <property type="match status" value="1"/>
</dbReference>
<dbReference type="InterPro" id="IPR007053">
    <property type="entry name" value="LRAT_dom"/>
</dbReference>
<keyword evidence="2" id="KW-0614">Plasmid</keyword>
<dbReference type="Proteomes" id="UP000287756">
    <property type="component" value="Plasmid pLDW-31"/>
</dbReference>
<evidence type="ECO:0000313" key="2">
    <source>
        <dbReference type="EMBL" id="QAS54745.1"/>
    </source>
</evidence>
<proteinExistence type="predicted"/>
<dbReference type="OrthoDB" id="9812095at2"/>
<gene>
    <name evidence="2" type="ORF">HLI_21040</name>
</gene>
<organism evidence="2 3">
    <name type="scientific">Halobacillus litoralis</name>
    <dbReference type="NCBI Taxonomy" id="45668"/>
    <lineage>
        <taxon>Bacteria</taxon>
        <taxon>Bacillati</taxon>
        <taxon>Bacillota</taxon>
        <taxon>Bacilli</taxon>
        <taxon>Bacillales</taxon>
        <taxon>Bacillaceae</taxon>
        <taxon>Halobacillus</taxon>
    </lineage>
</organism>
<evidence type="ECO:0000259" key="1">
    <source>
        <dbReference type="PROSITE" id="PS51934"/>
    </source>
</evidence>